<evidence type="ECO:0000256" key="4">
    <source>
        <dbReference type="SAM" id="MobiDB-lite"/>
    </source>
</evidence>
<evidence type="ECO:0000256" key="1">
    <source>
        <dbReference type="ARBA" id="ARBA00008874"/>
    </source>
</evidence>
<accession>A0A6B2L609</accession>
<dbReference type="Gene3D" id="1.10.510.10">
    <property type="entry name" value="Transferase(Phosphotransferase) domain 1"/>
    <property type="match status" value="1"/>
</dbReference>
<dbReference type="Pfam" id="PF00069">
    <property type="entry name" value="Pkinase"/>
    <property type="match status" value="1"/>
</dbReference>
<dbReference type="GO" id="GO:0004672">
    <property type="term" value="F:protein kinase activity"/>
    <property type="evidence" value="ECO:0007669"/>
    <property type="project" value="InterPro"/>
</dbReference>
<feature type="compositionally biased region" description="Basic residues" evidence="4">
    <location>
        <begin position="34"/>
        <end position="43"/>
    </location>
</feature>
<evidence type="ECO:0000259" key="5">
    <source>
        <dbReference type="PROSITE" id="PS50011"/>
    </source>
</evidence>
<dbReference type="CDD" id="cd06614">
    <property type="entry name" value="STKc_PAK"/>
    <property type="match status" value="1"/>
</dbReference>
<evidence type="ECO:0000313" key="6">
    <source>
        <dbReference type="EMBL" id="NDV32396.1"/>
    </source>
</evidence>
<dbReference type="InterPro" id="IPR051931">
    <property type="entry name" value="PAK3-like"/>
</dbReference>
<dbReference type="PANTHER" id="PTHR45832:SF22">
    <property type="entry name" value="SERINE_THREONINE-PROTEIN KINASE SAMKA-RELATED"/>
    <property type="match status" value="1"/>
</dbReference>
<name>A0A6B2L609_9EUKA</name>
<protein>
    <recommendedName>
        <fullName evidence="5">Protein kinase domain-containing protein</fullName>
    </recommendedName>
</protein>
<dbReference type="InterPro" id="IPR000719">
    <property type="entry name" value="Prot_kinase_dom"/>
</dbReference>
<dbReference type="GO" id="GO:0005524">
    <property type="term" value="F:ATP binding"/>
    <property type="evidence" value="ECO:0007669"/>
    <property type="project" value="UniProtKB-KW"/>
</dbReference>
<keyword evidence="3" id="KW-0067">ATP-binding</keyword>
<dbReference type="PANTHER" id="PTHR45832">
    <property type="entry name" value="SERINE/THREONINE-PROTEIN KINASE SAMKA-RELATED-RELATED"/>
    <property type="match status" value="1"/>
</dbReference>
<dbReference type="SMART" id="SM00220">
    <property type="entry name" value="S_TKc"/>
    <property type="match status" value="1"/>
</dbReference>
<organism evidence="6">
    <name type="scientific">Arcella intermedia</name>
    <dbReference type="NCBI Taxonomy" id="1963864"/>
    <lineage>
        <taxon>Eukaryota</taxon>
        <taxon>Amoebozoa</taxon>
        <taxon>Tubulinea</taxon>
        <taxon>Elardia</taxon>
        <taxon>Arcellinida</taxon>
        <taxon>Sphaerothecina</taxon>
        <taxon>Arcellidae</taxon>
        <taxon>Arcella</taxon>
    </lineage>
</organism>
<dbReference type="PROSITE" id="PS50011">
    <property type="entry name" value="PROTEIN_KINASE_DOM"/>
    <property type="match status" value="1"/>
</dbReference>
<keyword evidence="2" id="KW-0547">Nucleotide-binding</keyword>
<evidence type="ECO:0000256" key="2">
    <source>
        <dbReference type="ARBA" id="ARBA00022741"/>
    </source>
</evidence>
<reference evidence="6" key="1">
    <citation type="journal article" date="2020" name="J. Eukaryot. Microbiol.">
        <title>De novo Sequencing, Assembly and Annotation of the Transcriptome for the Free-Living Testate Amoeba Arcella intermedia.</title>
        <authorList>
            <person name="Ribeiro G.M."/>
            <person name="Porfirio-Sousa A.L."/>
            <person name="Maurer-Alcala X.X."/>
            <person name="Katz L.A."/>
            <person name="Lahr D.J.G."/>
        </authorList>
    </citation>
    <scope>NUCLEOTIDE SEQUENCE</scope>
</reference>
<sequence length="371" mass="42100">MKSSGITMEDITSQPDAVASVLKFHREEFQPKSPKGRHKKKRRNTNEKQDQQSVKSEFSETDLPSVKKVYMEDLVSKVDPKPLFTDLKLIGQGAVGQIFSAIEISSGNKIAIKEMLLKPSQKESLLAEMSIMRNASHPNVVNFYGAYQNDTKIWVIMELMDAGSLTEILDEYDVLKMTEPQIARVCNDVLQALNHMHQMHCIHRDIKSDNVLLNRKGEIKLADFGFSCQLTKEKAKRTSVIGTPYWMPPEIISGQEYGTKVDIWSLGIMIMEMAEGEPPYMEFPPLRALFMISTKGIPPLKQQQYWSDEMVDFLNKCIIIDPSTRPRGDELLGHPFLKKACPLAKMVKLLDAIETIKQMRSDEDDDGDETS</sequence>
<dbReference type="EMBL" id="GIBP01003427">
    <property type="protein sequence ID" value="NDV32396.1"/>
    <property type="molecule type" value="Transcribed_RNA"/>
</dbReference>
<dbReference type="PROSITE" id="PS00108">
    <property type="entry name" value="PROTEIN_KINASE_ST"/>
    <property type="match status" value="1"/>
</dbReference>
<feature type="domain" description="Protein kinase" evidence="5">
    <location>
        <begin position="84"/>
        <end position="337"/>
    </location>
</feature>
<dbReference type="FunFam" id="1.10.510.10:FF:000905">
    <property type="entry name" value="Non-specific serine/threonine protein kinase"/>
    <property type="match status" value="1"/>
</dbReference>
<dbReference type="InterPro" id="IPR008271">
    <property type="entry name" value="Ser/Thr_kinase_AS"/>
</dbReference>
<dbReference type="AlphaFoldDB" id="A0A6B2L609"/>
<comment type="similarity">
    <text evidence="1">Belongs to the protein kinase superfamily. STE Ser/Thr protein kinase family. STE20 subfamily.</text>
</comment>
<evidence type="ECO:0000256" key="3">
    <source>
        <dbReference type="ARBA" id="ARBA00022840"/>
    </source>
</evidence>
<dbReference type="InterPro" id="IPR011009">
    <property type="entry name" value="Kinase-like_dom_sf"/>
</dbReference>
<proteinExistence type="inferred from homology"/>
<feature type="region of interest" description="Disordered" evidence="4">
    <location>
        <begin position="25"/>
        <end position="59"/>
    </location>
</feature>
<dbReference type="SUPFAM" id="SSF56112">
    <property type="entry name" value="Protein kinase-like (PK-like)"/>
    <property type="match status" value="1"/>
</dbReference>